<feature type="transmembrane region" description="Helical" evidence="1">
    <location>
        <begin position="60"/>
        <end position="84"/>
    </location>
</feature>
<keyword evidence="1" id="KW-0472">Membrane</keyword>
<keyword evidence="3" id="KW-1185">Reference proteome</keyword>
<evidence type="ECO:0000313" key="2">
    <source>
        <dbReference type="EMBL" id="GFE63744.1"/>
    </source>
</evidence>
<proteinExistence type="predicted"/>
<organism evidence="2 3">
    <name type="scientific">Litoreibacter roseus</name>
    <dbReference type="NCBI Taxonomy" id="2601869"/>
    <lineage>
        <taxon>Bacteria</taxon>
        <taxon>Pseudomonadati</taxon>
        <taxon>Pseudomonadota</taxon>
        <taxon>Alphaproteobacteria</taxon>
        <taxon>Rhodobacterales</taxon>
        <taxon>Roseobacteraceae</taxon>
        <taxon>Litoreibacter</taxon>
    </lineage>
</organism>
<evidence type="ECO:0000256" key="1">
    <source>
        <dbReference type="SAM" id="Phobius"/>
    </source>
</evidence>
<keyword evidence="1" id="KW-0812">Transmembrane</keyword>
<evidence type="ECO:0008006" key="4">
    <source>
        <dbReference type="Google" id="ProtNLM"/>
    </source>
</evidence>
<gene>
    <name evidence="2" type="ORF">KIN_08180</name>
</gene>
<keyword evidence="1" id="KW-1133">Transmembrane helix</keyword>
<name>A0A6N6JCD1_9RHOB</name>
<dbReference type="EMBL" id="BLJE01000001">
    <property type="protein sequence ID" value="GFE63744.1"/>
    <property type="molecule type" value="Genomic_DNA"/>
</dbReference>
<dbReference type="Proteomes" id="UP000436822">
    <property type="component" value="Unassembled WGS sequence"/>
</dbReference>
<evidence type="ECO:0000313" key="3">
    <source>
        <dbReference type="Proteomes" id="UP000436822"/>
    </source>
</evidence>
<sequence>MISLEAKPLLRSACLMRRALLLILGILIATALGTLGWIAVDLDRAGLSLAELTGYGSAALRVWQSVALGAILLGHIVIWIAVVWRGQQIFAALLREDVEAASMAAAQAARLLWIMLIWGVLANTLAALVATWHFPDGQRALVISFGSAQISTVLAAVLATFTSRAFVFGAALWQDHKAVI</sequence>
<dbReference type="RefSeq" id="WP_159804650.1">
    <property type="nucleotide sequence ID" value="NZ_BLJE01000001.1"/>
</dbReference>
<protein>
    <recommendedName>
        <fullName evidence="4">DUF2975 family protein</fullName>
    </recommendedName>
</protein>
<comment type="caution">
    <text evidence="2">The sequence shown here is derived from an EMBL/GenBank/DDBJ whole genome shotgun (WGS) entry which is preliminary data.</text>
</comment>
<feature type="transmembrane region" description="Helical" evidence="1">
    <location>
        <begin position="111"/>
        <end position="134"/>
    </location>
</feature>
<feature type="transmembrane region" description="Helical" evidence="1">
    <location>
        <begin position="140"/>
        <end position="161"/>
    </location>
</feature>
<dbReference type="OrthoDB" id="7849390at2"/>
<accession>A0A6N6JCD1</accession>
<reference evidence="2 3" key="1">
    <citation type="submission" date="2019-12" db="EMBL/GenBank/DDBJ databases">
        <title>Litoreibacter badius sp. nov., a novel bacteriochlorophyll a-containing bacterium in the genus Litoreibacter.</title>
        <authorList>
            <person name="Kanamuro M."/>
            <person name="Takabe Y."/>
            <person name="Mori K."/>
            <person name="Takaichi S."/>
            <person name="Hanada S."/>
        </authorList>
    </citation>
    <scope>NUCLEOTIDE SEQUENCE [LARGE SCALE GENOMIC DNA]</scope>
    <source>
        <strain evidence="2 3">K6</strain>
    </source>
</reference>
<feature type="transmembrane region" description="Helical" evidence="1">
    <location>
        <begin position="20"/>
        <end position="40"/>
    </location>
</feature>
<dbReference type="AlphaFoldDB" id="A0A6N6JCD1"/>